<accession>A0A5J5F5P0</accession>
<evidence type="ECO:0000313" key="5">
    <source>
        <dbReference type="Proteomes" id="UP000326924"/>
    </source>
</evidence>
<dbReference type="PANTHER" id="PTHR22603">
    <property type="entry name" value="CHOLINE/ETHANOALAMINE KINASE"/>
    <property type="match status" value="1"/>
</dbReference>
<evidence type="ECO:0000256" key="1">
    <source>
        <dbReference type="ARBA" id="ARBA00037883"/>
    </source>
</evidence>
<dbReference type="Pfam" id="PF01633">
    <property type="entry name" value="Choline_kinase"/>
    <property type="match status" value="1"/>
</dbReference>
<sequence>MDTPATLQLSYNWDDPSISARQLLYAVFPEWKNSANNVEIKQLTEGTTNKLFKIVNKAPSVADGDETVLLRVYGAGTDVLVDREREFSTHCLLAQHGLAPPVLARFENGLFYRFVPGRPCEPEDLGKEAIWRGVARRLGEWHAILPTTVSGGEKGKHPSIWTVLQKWISILPEDKAPKGILQIELDRLMEKLGVADSWGAEGMVLGHCDLLSANVIVHQRTITQPTADDIETVSFIDYEYSLPCPAAFDLANHFSEWPGFACNYALLPSRSVRRNFLREYVHSYNTHRRHPHPKEEEEEMVIKLGKEVDTLRGVPGFFWGVCALVQATAPAIVMDMDAAKYAHMRLAEYWEWRAGAESEREKRWAAEV</sequence>
<dbReference type="OrthoDB" id="10267235at2759"/>
<dbReference type="PANTHER" id="PTHR22603:SF66">
    <property type="entry name" value="ETHANOLAMINE KINASE"/>
    <property type="match status" value="1"/>
</dbReference>
<evidence type="ECO:0000313" key="4">
    <source>
        <dbReference type="EMBL" id="KAA8911847.1"/>
    </source>
</evidence>
<keyword evidence="4" id="KW-0418">Kinase</keyword>
<keyword evidence="5" id="KW-1185">Reference proteome</keyword>
<dbReference type="EMBL" id="VXIS01000031">
    <property type="protein sequence ID" value="KAA8911847.1"/>
    <property type="molecule type" value="Genomic_DNA"/>
</dbReference>
<dbReference type="EC" id="2.7.1.82" evidence="3"/>
<evidence type="ECO:0000256" key="3">
    <source>
        <dbReference type="ARBA" id="ARBA00038874"/>
    </source>
</evidence>
<dbReference type="AlphaFoldDB" id="A0A5J5F5P0"/>
<reference evidence="4 5" key="1">
    <citation type="submission" date="2019-09" db="EMBL/GenBank/DDBJ databases">
        <title>Draft genome of the ectomycorrhizal ascomycete Sphaerosporella brunnea.</title>
        <authorList>
            <consortium name="DOE Joint Genome Institute"/>
            <person name="Benucci G.M."/>
            <person name="Marozzi G."/>
            <person name="Antonielli L."/>
            <person name="Sanchez S."/>
            <person name="Marco P."/>
            <person name="Wang X."/>
            <person name="Falini L.B."/>
            <person name="Barry K."/>
            <person name="Haridas S."/>
            <person name="Lipzen A."/>
            <person name="Labutti K."/>
            <person name="Grigoriev I.V."/>
            <person name="Murat C."/>
            <person name="Martin F."/>
            <person name="Albertini E."/>
            <person name="Donnini D."/>
            <person name="Bonito G."/>
        </authorList>
    </citation>
    <scope>NUCLEOTIDE SEQUENCE [LARGE SCALE GENOMIC DNA]</scope>
    <source>
        <strain evidence="4 5">Sb_GMNB300</strain>
    </source>
</reference>
<dbReference type="InParanoid" id="A0A5J5F5P0"/>
<protein>
    <recommendedName>
        <fullName evidence="3">ethanolamine kinase</fullName>
        <ecNumber evidence="3">2.7.1.82</ecNumber>
    </recommendedName>
</protein>
<dbReference type="GO" id="GO:0006646">
    <property type="term" value="P:phosphatidylethanolamine biosynthetic process"/>
    <property type="evidence" value="ECO:0007669"/>
    <property type="project" value="TreeGrafter"/>
</dbReference>
<dbReference type="Proteomes" id="UP000326924">
    <property type="component" value="Unassembled WGS sequence"/>
</dbReference>
<dbReference type="InterPro" id="IPR011009">
    <property type="entry name" value="Kinase-like_dom_sf"/>
</dbReference>
<dbReference type="GO" id="GO:0004305">
    <property type="term" value="F:ethanolamine kinase activity"/>
    <property type="evidence" value="ECO:0007669"/>
    <property type="project" value="UniProtKB-EC"/>
</dbReference>
<comment type="similarity">
    <text evidence="2">Belongs to the choline/ethanolamine kinase family.</text>
</comment>
<keyword evidence="4" id="KW-0808">Transferase</keyword>
<comment type="pathway">
    <text evidence="1">Phospholipid metabolism; phosphatidylethanolamine biosynthesis; phosphatidylethanolamine from ethanolamine: step 1/3.</text>
</comment>
<dbReference type="Gene3D" id="3.30.200.20">
    <property type="entry name" value="Phosphorylase Kinase, domain 1"/>
    <property type="match status" value="1"/>
</dbReference>
<comment type="caution">
    <text evidence="4">The sequence shown here is derived from an EMBL/GenBank/DDBJ whole genome shotgun (WGS) entry which is preliminary data.</text>
</comment>
<dbReference type="Gene3D" id="3.90.1200.10">
    <property type="match status" value="1"/>
</dbReference>
<dbReference type="GO" id="GO:0005737">
    <property type="term" value="C:cytoplasm"/>
    <property type="evidence" value="ECO:0007669"/>
    <property type="project" value="TreeGrafter"/>
</dbReference>
<name>A0A5J5F5P0_9PEZI</name>
<evidence type="ECO:0000256" key="2">
    <source>
        <dbReference type="ARBA" id="ARBA00038211"/>
    </source>
</evidence>
<gene>
    <name evidence="4" type="ORF">FN846DRAFT_904047</name>
</gene>
<proteinExistence type="inferred from homology"/>
<dbReference type="CDD" id="cd05157">
    <property type="entry name" value="ETNK_euk"/>
    <property type="match status" value="1"/>
</dbReference>
<dbReference type="SUPFAM" id="SSF56112">
    <property type="entry name" value="Protein kinase-like (PK-like)"/>
    <property type="match status" value="1"/>
</dbReference>
<organism evidence="4 5">
    <name type="scientific">Sphaerosporella brunnea</name>
    <dbReference type="NCBI Taxonomy" id="1250544"/>
    <lineage>
        <taxon>Eukaryota</taxon>
        <taxon>Fungi</taxon>
        <taxon>Dikarya</taxon>
        <taxon>Ascomycota</taxon>
        <taxon>Pezizomycotina</taxon>
        <taxon>Pezizomycetes</taxon>
        <taxon>Pezizales</taxon>
        <taxon>Pyronemataceae</taxon>
        <taxon>Sphaerosporella</taxon>
    </lineage>
</organism>